<dbReference type="AlphaFoldDB" id="A0A655IU11"/>
<protein>
    <submittedName>
        <fullName evidence="1">Uncharacterized protein</fullName>
    </submittedName>
</protein>
<sequence length="132" mass="14168">MKTSKIGSIANSVTAITGPQFVTPSACCRNVRPIGSGATDSSSDIRNGHRYSFHSLTTVMTPTATMVGRDIGNTTRSSSCHHRAPSIRAASMISAGSDRKWLRIKKVPNATPARGRMMPAKVLRRPRCEISA</sequence>
<gene>
    <name evidence="1" type="ORF">ERS007679_03246</name>
</gene>
<organism evidence="1 2">
    <name type="scientific">Mycobacterium tuberculosis</name>
    <dbReference type="NCBI Taxonomy" id="1773"/>
    <lineage>
        <taxon>Bacteria</taxon>
        <taxon>Bacillati</taxon>
        <taxon>Actinomycetota</taxon>
        <taxon>Actinomycetes</taxon>
        <taxon>Mycobacteriales</taxon>
        <taxon>Mycobacteriaceae</taxon>
        <taxon>Mycobacterium</taxon>
        <taxon>Mycobacterium tuberculosis complex</taxon>
    </lineage>
</organism>
<evidence type="ECO:0000313" key="1">
    <source>
        <dbReference type="EMBL" id="COW15289.1"/>
    </source>
</evidence>
<proteinExistence type="predicted"/>
<dbReference type="EMBL" id="CSAD01000561">
    <property type="protein sequence ID" value="COW15289.1"/>
    <property type="molecule type" value="Genomic_DNA"/>
</dbReference>
<dbReference type="Proteomes" id="UP000045842">
    <property type="component" value="Unassembled WGS sequence"/>
</dbReference>
<name>A0A655IU11_MYCTX</name>
<accession>A0A655IU11</accession>
<reference evidence="1 2" key="1">
    <citation type="submission" date="2015-03" db="EMBL/GenBank/DDBJ databases">
        <authorList>
            <consortium name="Pathogen Informatics"/>
        </authorList>
    </citation>
    <scope>NUCLEOTIDE SEQUENCE [LARGE SCALE GENOMIC DNA]</scope>
    <source>
        <strain evidence="1 2">G09801536</strain>
    </source>
</reference>
<evidence type="ECO:0000313" key="2">
    <source>
        <dbReference type="Proteomes" id="UP000045842"/>
    </source>
</evidence>